<dbReference type="Proteomes" id="UP000182762">
    <property type="component" value="Unassembled WGS sequence"/>
</dbReference>
<proteinExistence type="predicted"/>
<dbReference type="Gene3D" id="3.90.1300.10">
    <property type="entry name" value="Amidase signature (AS) domain"/>
    <property type="match status" value="1"/>
</dbReference>
<protein>
    <submittedName>
        <fullName evidence="2">Amidase</fullName>
    </submittedName>
</protein>
<organism evidence="2 3">
    <name type="scientific">Priestia endophytica DSM 13796</name>
    <dbReference type="NCBI Taxonomy" id="1121089"/>
    <lineage>
        <taxon>Bacteria</taxon>
        <taxon>Bacillati</taxon>
        <taxon>Bacillota</taxon>
        <taxon>Bacilli</taxon>
        <taxon>Bacillales</taxon>
        <taxon>Bacillaceae</taxon>
        <taxon>Priestia</taxon>
    </lineage>
</organism>
<dbReference type="EMBL" id="FOXX01000011">
    <property type="protein sequence ID" value="SFQ81822.1"/>
    <property type="molecule type" value="Genomic_DNA"/>
</dbReference>
<dbReference type="PANTHER" id="PTHR46310">
    <property type="entry name" value="AMIDASE 1"/>
    <property type="match status" value="1"/>
</dbReference>
<evidence type="ECO:0000313" key="3">
    <source>
        <dbReference type="Proteomes" id="UP000182762"/>
    </source>
</evidence>
<gene>
    <name evidence="2" type="ORF">SAMN02745910_03769</name>
</gene>
<name>A0A1I6BLM0_9BACI</name>
<dbReference type="GeneID" id="93712348"/>
<dbReference type="InterPro" id="IPR036928">
    <property type="entry name" value="AS_sf"/>
</dbReference>
<sequence length="404" mass="44619">MIKDQWNAFFNQNVAIAPTGKGSLDGLVFSVKDVFAIQHYQSSAGNPTWLRTHEESKRNAVAIDMLLNQGAKLSGTTHTDELMYSLNGENFHYGTPINPKAPDRIPGGSSSGSAVSVAAQTVDFSLGTDTGGSVRIPSSYCGIYGFRPTHGAVPIEGVIPLAKSYDTVGWMANSIDLLLKIGRVLLPQLKEDGDFTNIEFAEEAWELLEGETKAAFSPFLKLLEEESENSRWQRISQEGLAEWSSVFRTIQGIEIWKEHEQWIKKENPTFGPGISERFSWTSTLKKEQNEDAYKLREKITNELTHLLGEDGILVIPTAPGGAPLLNLQGEAAEKYRAKTMSLSCIAGLARLPQVTLPVVEVNGIPVGLSLIANRNQDLKLLRWSQRFLRKIDQSFVTSKRGENV</sequence>
<dbReference type="SUPFAM" id="SSF75304">
    <property type="entry name" value="Amidase signature (AS) enzymes"/>
    <property type="match status" value="1"/>
</dbReference>
<dbReference type="InterPro" id="IPR023631">
    <property type="entry name" value="Amidase_dom"/>
</dbReference>
<dbReference type="InterPro" id="IPR020556">
    <property type="entry name" value="Amidase_CS"/>
</dbReference>
<evidence type="ECO:0000259" key="1">
    <source>
        <dbReference type="Pfam" id="PF01425"/>
    </source>
</evidence>
<dbReference type="NCBIfam" id="NF006169">
    <property type="entry name" value="PRK08310.1"/>
    <property type="match status" value="1"/>
</dbReference>
<keyword evidence="3" id="KW-1185">Reference proteome</keyword>
<dbReference type="PROSITE" id="PS00571">
    <property type="entry name" value="AMIDASES"/>
    <property type="match status" value="1"/>
</dbReference>
<reference evidence="2 3" key="1">
    <citation type="submission" date="2016-10" db="EMBL/GenBank/DDBJ databases">
        <authorList>
            <person name="Varghese N."/>
            <person name="Submissions S."/>
        </authorList>
    </citation>
    <scope>NUCLEOTIDE SEQUENCE [LARGE SCALE GENOMIC DNA]</scope>
    <source>
        <strain evidence="2 3">DSM 13796</strain>
    </source>
</reference>
<accession>A0A1I6BLM0</accession>
<evidence type="ECO:0000313" key="2">
    <source>
        <dbReference type="EMBL" id="SFQ81822.1"/>
    </source>
</evidence>
<comment type="caution">
    <text evidence="2">The sequence shown here is derived from an EMBL/GenBank/DDBJ whole genome shotgun (WGS) entry which is preliminary data.</text>
</comment>
<dbReference type="PANTHER" id="PTHR46310:SF7">
    <property type="entry name" value="AMIDASE 1"/>
    <property type="match status" value="1"/>
</dbReference>
<dbReference type="RefSeq" id="WP_061802349.1">
    <property type="nucleotide sequence ID" value="NZ_FOXX01000011.1"/>
</dbReference>
<feature type="domain" description="Amidase" evidence="1">
    <location>
        <begin position="265"/>
        <end position="381"/>
    </location>
</feature>
<feature type="domain" description="Amidase" evidence="1">
    <location>
        <begin position="20"/>
        <end position="198"/>
    </location>
</feature>
<dbReference type="Pfam" id="PF01425">
    <property type="entry name" value="Amidase"/>
    <property type="match status" value="2"/>
</dbReference>